<dbReference type="InterPro" id="IPR012337">
    <property type="entry name" value="RNaseH-like_sf"/>
</dbReference>
<evidence type="ECO:0000313" key="9">
    <source>
        <dbReference type="Proteomes" id="UP000789831"/>
    </source>
</evidence>
<keyword evidence="3" id="KW-0863">Zinc-finger</keyword>
<keyword evidence="2" id="KW-0479">Metal-binding</keyword>
<evidence type="ECO:0000256" key="6">
    <source>
        <dbReference type="SAM" id="Coils"/>
    </source>
</evidence>
<dbReference type="OrthoDB" id="2409584at2759"/>
<comment type="caution">
    <text evidence="8">The sequence shown here is derived from an EMBL/GenBank/DDBJ whole genome shotgun (WGS) entry which is preliminary data.</text>
</comment>
<keyword evidence="6" id="KW-0175">Coiled coil</keyword>
<evidence type="ECO:0000256" key="3">
    <source>
        <dbReference type="ARBA" id="ARBA00022771"/>
    </source>
</evidence>
<dbReference type="GO" id="GO:0046983">
    <property type="term" value="F:protein dimerization activity"/>
    <property type="evidence" value="ECO:0007669"/>
    <property type="project" value="InterPro"/>
</dbReference>
<feature type="non-terminal residue" evidence="8">
    <location>
        <position position="762"/>
    </location>
</feature>
<sequence length="762" mass="87023">VHATFSLRLFAFEEDGMVQSERSKKGKRKRSVGSDNQLQFVVYNASTFATQSGTSNELTHHEIPHETYENSNEEIYEMTYDTSQEISYETPQDNQNENVTTLPSSPLPPPILFTSTFNTCTSALAPQRVAVLSTNAHQSQQSQSKRGSSWVWDYIHVDSSTKIRCCTVQVTENDIEKPCNAKFAATTSTTNIGNHLRTVHRISNAIDSAKALNLIANQTQQTLETCVKNIKPYKATEKHYIRLVYLLVRFIVDDLQPLSTTESESFVHLSNGLDRRFTVPCSETIKTKIFDAVIFAENKLRKLIKETMITCSFTTDLWTQFHQPYIGVTIHWLTSDFNLCQALLTIEEFPYGHSGDRIADFLQQLFDKWEISNQVIAGATDNAANMHAAIQKLGYRHIKCMAHTLQLAINDGLSKCQALITRAKALNKFLVNHDKYRQKLRDLQKLINGTSNASTSTSSKLEPIQDVKTRWNSTYLVFARLLQLKHIIQSLIAVLLNDNDNIAKKDGKVLEHLFLNHTEWQALEELVDLLKPFVQVTELIGGSSYPTLSMMYPILTKLMAHLLMKSSTIIDESVLETCNIIKESLDQRWNNTDNIGYFAAYFDPRFKNMKFAGTKWDNIRSQILEKMEAENNESSTFTSMISEQTNLFFDDENLTNESSPVSFEMQIYKSMPQIHKHSLSNPLYQKENPLVWWNNNIKTFPHHIKQARKYLAIPATSVPSERLFSDAGNIITEKRNRLSSDIVHDILFLKHNKIILDWPGQP</sequence>
<feature type="coiled-coil region" evidence="6">
    <location>
        <begin position="426"/>
        <end position="453"/>
    </location>
</feature>
<dbReference type="GO" id="GO:0005634">
    <property type="term" value="C:nucleus"/>
    <property type="evidence" value="ECO:0007669"/>
    <property type="project" value="UniProtKB-SubCell"/>
</dbReference>
<dbReference type="PANTHER" id="PTHR46481">
    <property type="entry name" value="ZINC FINGER BED DOMAIN-CONTAINING PROTEIN 4"/>
    <property type="match status" value="1"/>
</dbReference>
<protein>
    <submittedName>
        <fullName evidence="8">5408_t:CDS:1</fullName>
    </submittedName>
</protein>
<dbReference type="Pfam" id="PF05699">
    <property type="entry name" value="Dimer_Tnp_hAT"/>
    <property type="match status" value="1"/>
</dbReference>
<accession>A0A9N9HEB3</accession>
<evidence type="ECO:0000313" key="8">
    <source>
        <dbReference type="EMBL" id="CAG8673876.1"/>
    </source>
</evidence>
<keyword evidence="4" id="KW-0862">Zinc</keyword>
<comment type="subcellular location">
    <subcellularLocation>
        <location evidence="1">Nucleus</location>
    </subcellularLocation>
</comment>
<dbReference type="Proteomes" id="UP000789831">
    <property type="component" value="Unassembled WGS sequence"/>
</dbReference>
<dbReference type="PANTHER" id="PTHR46481:SF10">
    <property type="entry name" value="ZINC FINGER BED DOMAIN-CONTAINING PROTEIN 39"/>
    <property type="match status" value="1"/>
</dbReference>
<evidence type="ECO:0000256" key="4">
    <source>
        <dbReference type="ARBA" id="ARBA00022833"/>
    </source>
</evidence>
<dbReference type="InterPro" id="IPR052035">
    <property type="entry name" value="ZnF_BED_domain_contain"/>
</dbReference>
<dbReference type="GO" id="GO:0008270">
    <property type="term" value="F:zinc ion binding"/>
    <property type="evidence" value="ECO:0007669"/>
    <property type="project" value="UniProtKB-KW"/>
</dbReference>
<evidence type="ECO:0000259" key="7">
    <source>
        <dbReference type="Pfam" id="PF05699"/>
    </source>
</evidence>
<name>A0A9N9HEB3_9GLOM</name>
<reference evidence="8" key="1">
    <citation type="submission" date="2021-06" db="EMBL/GenBank/DDBJ databases">
        <authorList>
            <person name="Kallberg Y."/>
            <person name="Tangrot J."/>
            <person name="Rosling A."/>
        </authorList>
    </citation>
    <scope>NUCLEOTIDE SEQUENCE</scope>
    <source>
        <strain evidence="8">MT106</strain>
    </source>
</reference>
<proteinExistence type="predicted"/>
<keyword evidence="5" id="KW-0539">Nucleus</keyword>
<dbReference type="SUPFAM" id="SSF53098">
    <property type="entry name" value="Ribonuclease H-like"/>
    <property type="match status" value="1"/>
</dbReference>
<feature type="domain" description="HAT C-terminal dimerisation" evidence="7">
    <location>
        <begin position="678"/>
        <end position="752"/>
    </location>
</feature>
<keyword evidence="9" id="KW-1185">Reference proteome</keyword>
<dbReference type="InterPro" id="IPR008906">
    <property type="entry name" value="HATC_C_dom"/>
</dbReference>
<dbReference type="AlphaFoldDB" id="A0A9N9HEB3"/>
<organism evidence="8 9">
    <name type="scientific">Ambispora gerdemannii</name>
    <dbReference type="NCBI Taxonomy" id="144530"/>
    <lineage>
        <taxon>Eukaryota</taxon>
        <taxon>Fungi</taxon>
        <taxon>Fungi incertae sedis</taxon>
        <taxon>Mucoromycota</taxon>
        <taxon>Glomeromycotina</taxon>
        <taxon>Glomeromycetes</taxon>
        <taxon>Archaeosporales</taxon>
        <taxon>Ambisporaceae</taxon>
        <taxon>Ambispora</taxon>
    </lineage>
</organism>
<feature type="non-terminal residue" evidence="8">
    <location>
        <position position="1"/>
    </location>
</feature>
<evidence type="ECO:0000256" key="5">
    <source>
        <dbReference type="ARBA" id="ARBA00023242"/>
    </source>
</evidence>
<dbReference type="EMBL" id="CAJVPL010008321">
    <property type="protein sequence ID" value="CAG8673876.1"/>
    <property type="molecule type" value="Genomic_DNA"/>
</dbReference>
<gene>
    <name evidence="8" type="ORF">AGERDE_LOCUS12380</name>
</gene>
<evidence type="ECO:0000256" key="1">
    <source>
        <dbReference type="ARBA" id="ARBA00004123"/>
    </source>
</evidence>
<evidence type="ECO:0000256" key="2">
    <source>
        <dbReference type="ARBA" id="ARBA00022723"/>
    </source>
</evidence>